<dbReference type="InterPro" id="IPR008030">
    <property type="entry name" value="NmrA-like"/>
</dbReference>
<dbReference type="AlphaFoldDB" id="A0AAJ1WRA0"/>
<dbReference type="NCBIfam" id="TIGR03649">
    <property type="entry name" value="ergot_EASG"/>
    <property type="match status" value="1"/>
</dbReference>
<evidence type="ECO:0000256" key="4">
    <source>
        <dbReference type="ARBA" id="ARBA00023002"/>
    </source>
</evidence>
<dbReference type="CDD" id="cd05269">
    <property type="entry name" value="TMR_SDR_a"/>
    <property type="match status" value="1"/>
</dbReference>
<dbReference type="EMBL" id="JAUSUV010000001">
    <property type="protein sequence ID" value="MDQ0416093.1"/>
    <property type="molecule type" value="Genomic_DNA"/>
</dbReference>
<dbReference type="Proteomes" id="UP001238450">
    <property type="component" value="Unassembled WGS sequence"/>
</dbReference>
<evidence type="ECO:0000313" key="7">
    <source>
        <dbReference type="Proteomes" id="UP001238450"/>
    </source>
</evidence>
<comment type="pathway">
    <text evidence="1">Alkaloid biosynthesis; ergot alkaloid biosynthesis.</text>
</comment>
<dbReference type="SUPFAM" id="SSF51735">
    <property type="entry name" value="NAD(P)-binding Rossmann-fold domains"/>
    <property type="match status" value="1"/>
</dbReference>
<evidence type="ECO:0000256" key="1">
    <source>
        <dbReference type="ARBA" id="ARBA00005107"/>
    </source>
</evidence>
<dbReference type="Pfam" id="PF05368">
    <property type="entry name" value="NmrA"/>
    <property type="match status" value="1"/>
</dbReference>
<dbReference type="InterPro" id="IPR019901">
    <property type="entry name" value="Ergot_alkaloid_biosynthesis"/>
</dbReference>
<accession>A0AAJ1WRA0</accession>
<reference evidence="6 7" key="1">
    <citation type="submission" date="2023-07" db="EMBL/GenBank/DDBJ databases">
        <title>Genomic Encyclopedia of Type Strains, Phase IV (KMG-IV): sequencing the most valuable type-strain genomes for metagenomic binning, comparative biology and taxonomic classification.</title>
        <authorList>
            <person name="Goeker M."/>
        </authorList>
    </citation>
    <scope>NUCLEOTIDE SEQUENCE [LARGE SCALE GENOMIC DNA]</scope>
    <source>
        <strain evidence="6 7">DSM 46876</strain>
    </source>
</reference>
<dbReference type="PANTHER" id="PTHR43162">
    <property type="match status" value="1"/>
</dbReference>
<keyword evidence="4" id="KW-0560">Oxidoreductase</keyword>
<organism evidence="6 7">
    <name type="scientific">Croceifilum oryzae</name>
    <dbReference type="NCBI Taxonomy" id="1553429"/>
    <lineage>
        <taxon>Bacteria</taxon>
        <taxon>Bacillati</taxon>
        <taxon>Bacillota</taxon>
        <taxon>Bacilli</taxon>
        <taxon>Bacillales</taxon>
        <taxon>Thermoactinomycetaceae</taxon>
        <taxon>Croceifilum</taxon>
    </lineage>
</organism>
<proteinExistence type="inferred from homology"/>
<evidence type="ECO:0000313" key="6">
    <source>
        <dbReference type="EMBL" id="MDQ0416093.1"/>
    </source>
</evidence>
<name>A0AAJ1WRA0_9BACL</name>
<evidence type="ECO:0000259" key="5">
    <source>
        <dbReference type="Pfam" id="PF05368"/>
    </source>
</evidence>
<gene>
    <name evidence="6" type="ORF">J2Z48_000251</name>
</gene>
<feature type="domain" description="NmrA-like" evidence="5">
    <location>
        <begin position="5"/>
        <end position="250"/>
    </location>
</feature>
<sequence>MMTNQKMILVTGGTGHTGERIARRLTHLGYPVRTASRRIIPEEGISIEHVRFDWNDETTYGLALENVDKLYLVAPTLVADPTNQMMTFLDLALKSGVRRVVLLSSSAVVEDDGPIFGKVQREIRERAPEWAILHPSWFMQNFIQTHAIMINQDGVMITATGNGQVGFVDADDIAEVAVCALTDKKPHNTSHVITGPDALSYSEVADIIGSIIGREIKHVDVSTEQLRNMMVGAGMPEDYASILANMEEGIRKGLENRVTDTVERVTGRAPRSLRDFVEANSNVWRTV</sequence>
<evidence type="ECO:0000256" key="2">
    <source>
        <dbReference type="ARBA" id="ARBA00005372"/>
    </source>
</evidence>
<keyword evidence="7" id="KW-1185">Reference proteome</keyword>
<dbReference type="InterPro" id="IPR036291">
    <property type="entry name" value="NAD(P)-bd_dom_sf"/>
</dbReference>
<protein>
    <submittedName>
        <fullName evidence="6">Ergot alkaloid biosynthesis protein</fullName>
    </submittedName>
</protein>
<dbReference type="Gene3D" id="3.90.25.10">
    <property type="entry name" value="UDP-galactose 4-epimerase, domain 1"/>
    <property type="match status" value="1"/>
</dbReference>
<keyword evidence="3" id="KW-0017">Alkaloid metabolism</keyword>
<comment type="similarity">
    <text evidence="2">Belongs to the fgaFS/easG family.</text>
</comment>
<comment type="caution">
    <text evidence="6">The sequence shown here is derived from an EMBL/GenBank/DDBJ whole genome shotgun (WGS) entry which is preliminary data.</text>
</comment>
<dbReference type="GO" id="GO:0016491">
    <property type="term" value="F:oxidoreductase activity"/>
    <property type="evidence" value="ECO:0007669"/>
    <property type="project" value="UniProtKB-KW"/>
</dbReference>
<dbReference type="Gene3D" id="3.40.50.720">
    <property type="entry name" value="NAD(P)-binding Rossmann-like Domain"/>
    <property type="match status" value="1"/>
</dbReference>
<dbReference type="PANTHER" id="PTHR43162:SF1">
    <property type="entry name" value="PRESTALK A DIFFERENTIATION PROTEIN A"/>
    <property type="match status" value="1"/>
</dbReference>
<dbReference type="InterPro" id="IPR051604">
    <property type="entry name" value="Ergot_Alk_Oxidoreductase"/>
</dbReference>
<evidence type="ECO:0000256" key="3">
    <source>
        <dbReference type="ARBA" id="ARBA00022589"/>
    </source>
</evidence>
<dbReference type="GO" id="GO:0009820">
    <property type="term" value="P:alkaloid metabolic process"/>
    <property type="evidence" value="ECO:0007669"/>
    <property type="project" value="UniProtKB-KW"/>
</dbReference>